<proteinExistence type="predicted"/>
<organism evidence="6 7">
    <name type="scientific">Leptospira harrisiae</name>
    <dbReference type="NCBI Taxonomy" id="2023189"/>
    <lineage>
        <taxon>Bacteria</taxon>
        <taxon>Pseudomonadati</taxon>
        <taxon>Spirochaetota</taxon>
        <taxon>Spirochaetia</taxon>
        <taxon>Leptospirales</taxon>
        <taxon>Leptospiraceae</taxon>
        <taxon>Leptospira</taxon>
    </lineage>
</organism>
<dbReference type="RefSeq" id="WP_100744245.1">
    <property type="nucleotide sequence ID" value="NZ_NPDW01000002.1"/>
</dbReference>
<dbReference type="PANTHER" id="PTHR43280:SF29">
    <property type="entry name" value="ARAC-FAMILY TRANSCRIPTIONAL REGULATOR"/>
    <property type="match status" value="1"/>
</dbReference>
<evidence type="ECO:0000256" key="2">
    <source>
        <dbReference type="ARBA" id="ARBA00023125"/>
    </source>
</evidence>
<evidence type="ECO:0000313" key="7">
    <source>
        <dbReference type="Proteomes" id="UP000232145"/>
    </source>
</evidence>
<keyword evidence="7" id="KW-1185">Reference proteome</keyword>
<feature type="transmembrane region" description="Helical" evidence="4">
    <location>
        <begin position="196"/>
        <end position="215"/>
    </location>
</feature>
<dbReference type="GO" id="GO:0043565">
    <property type="term" value="F:sequence-specific DNA binding"/>
    <property type="evidence" value="ECO:0007669"/>
    <property type="project" value="InterPro"/>
</dbReference>
<keyword evidence="2" id="KW-0238">DNA-binding</keyword>
<dbReference type="GO" id="GO:0003700">
    <property type="term" value="F:DNA-binding transcription factor activity"/>
    <property type="evidence" value="ECO:0007669"/>
    <property type="project" value="InterPro"/>
</dbReference>
<dbReference type="InterPro" id="IPR009057">
    <property type="entry name" value="Homeodomain-like_sf"/>
</dbReference>
<feature type="transmembrane region" description="Helical" evidence="4">
    <location>
        <begin position="6"/>
        <end position="22"/>
    </location>
</feature>
<dbReference type="Gene3D" id="1.10.10.60">
    <property type="entry name" value="Homeodomain-like"/>
    <property type="match status" value="2"/>
</dbReference>
<dbReference type="InterPro" id="IPR018060">
    <property type="entry name" value="HTH_AraC"/>
</dbReference>
<comment type="caution">
    <text evidence="6">The sequence shown here is derived from an EMBL/GenBank/DDBJ whole genome shotgun (WGS) entry which is preliminary data.</text>
</comment>
<gene>
    <name evidence="6" type="ORF">CH364_14440</name>
</gene>
<feature type="transmembrane region" description="Helical" evidence="4">
    <location>
        <begin position="85"/>
        <end position="105"/>
    </location>
</feature>
<dbReference type="InterPro" id="IPR018062">
    <property type="entry name" value="HTH_AraC-typ_CS"/>
</dbReference>
<reference evidence="6 7" key="1">
    <citation type="submission" date="2017-07" db="EMBL/GenBank/DDBJ databases">
        <title>Leptospira spp. isolated from tropical soils.</title>
        <authorList>
            <person name="Thibeaux R."/>
            <person name="Iraola G."/>
            <person name="Ferres I."/>
            <person name="Bierque E."/>
            <person name="Girault D."/>
            <person name="Soupe-Gilbert M.-E."/>
            <person name="Picardeau M."/>
            <person name="Goarant C."/>
        </authorList>
    </citation>
    <scope>NUCLEOTIDE SEQUENCE [LARGE SCALE GENOMIC DNA]</scope>
    <source>
        <strain evidence="6 7">FH2-B-A1</strain>
    </source>
</reference>
<dbReference type="Proteomes" id="UP000232145">
    <property type="component" value="Unassembled WGS sequence"/>
</dbReference>
<dbReference type="AlphaFoldDB" id="A0A2N0AI85"/>
<keyword evidence="3" id="KW-0804">Transcription</keyword>
<dbReference type="OrthoDB" id="345364at2"/>
<evidence type="ECO:0000256" key="1">
    <source>
        <dbReference type="ARBA" id="ARBA00023015"/>
    </source>
</evidence>
<keyword evidence="4" id="KW-0472">Membrane</keyword>
<dbReference type="PROSITE" id="PS00041">
    <property type="entry name" value="HTH_ARAC_FAMILY_1"/>
    <property type="match status" value="1"/>
</dbReference>
<dbReference type="PROSITE" id="PS01124">
    <property type="entry name" value="HTH_ARAC_FAMILY_2"/>
    <property type="match status" value="1"/>
</dbReference>
<feature type="transmembrane region" description="Helical" evidence="4">
    <location>
        <begin position="154"/>
        <end position="175"/>
    </location>
</feature>
<protein>
    <submittedName>
        <fullName evidence="6">AraC family transcriptional regulator</fullName>
    </submittedName>
</protein>
<evidence type="ECO:0000256" key="3">
    <source>
        <dbReference type="ARBA" id="ARBA00023163"/>
    </source>
</evidence>
<feature type="transmembrane region" description="Helical" evidence="4">
    <location>
        <begin position="53"/>
        <end position="73"/>
    </location>
</feature>
<dbReference type="PANTHER" id="PTHR43280">
    <property type="entry name" value="ARAC-FAMILY TRANSCRIPTIONAL REGULATOR"/>
    <property type="match status" value="1"/>
</dbReference>
<dbReference type="Pfam" id="PF12833">
    <property type="entry name" value="HTH_18"/>
    <property type="match status" value="1"/>
</dbReference>
<dbReference type="SMART" id="SM00342">
    <property type="entry name" value="HTH_ARAC"/>
    <property type="match status" value="1"/>
</dbReference>
<keyword evidence="1" id="KW-0805">Transcription regulation</keyword>
<keyword evidence="4" id="KW-0812">Transmembrane</keyword>
<evidence type="ECO:0000313" key="6">
    <source>
        <dbReference type="EMBL" id="PJZ83953.1"/>
    </source>
</evidence>
<accession>A0A2N0AI85</accession>
<keyword evidence="4" id="KW-1133">Transmembrane helix</keyword>
<feature type="domain" description="HTH araC/xylS-type" evidence="5">
    <location>
        <begin position="279"/>
        <end position="378"/>
    </location>
</feature>
<evidence type="ECO:0000259" key="5">
    <source>
        <dbReference type="PROSITE" id="PS01124"/>
    </source>
</evidence>
<feature type="transmembrane region" description="Helical" evidence="4">
    <location>
        <begin position="221"/>
        <end position="244"/>
    </location>
</feature>
<feature type="transmembrane region" description="Helical" evidence="4">
    <location>
        <begin position="117"/>
        <end position="134"/>
    </location>
</feature>
<dbReference type="EMBL" id="NPDX01000004">
    <property type="protein sequence ID" value="PJZ83953.1"/>
    <property type="molecule type" value="Genomic_DNA"/>
</dbReference>
<dbReference type="SUPFAM" id="SSF46689">
    <property type="entry name" value="Homeodomain-like"/>
    <property type="match status" value="1"/>
</dbReference>
<evidence type="ECO:0000256" key="4">
    <source>
        <dbReference type="SAM" id="Phobius"/>
    </source>
</evidence>
<name>A0A2N0AI85_9LEPT</name>
<sequence>MNLIPFAGTVIASLLAFSYWIESREKRVEKVKPNSSENHHLSLTKIQSGLGNLYRYTPTFLFLSLAILQFHIYGELTKEIRSFPLFYGIHIPCLFLIGPLGYIFFEELSGGRSEKIQWYHLLPSIISFFYLYLFCPDSFQISFLDSQIHEPTSFYYSSIGVLLGFGVVSIFGYTLTILVRILRWKLEFKETIESSFLPFLYFMGYSLLVVSLFVFSQLFYMQIFLFACATLTFLLAYIFVLKAVHKEFIPNFKKETRLARYQESRVKGVDITLVLQQLEELMGLEKLYLNEDLSLSFLSKRLGLNTHQVSEILNSKLGCTFRNYVNGYRLQEAAKLLLERKEMTILSVIYASGFNSKSSFHKLFQNRFGISPQNYRSLSK</sequence>